<dbReference type="EMBL" id="JAHKSW010000008">
    <property type="protein sequence ID" value="KAG7328877.1"/>
    <property type="molecule type" value="Genomic_DNA"/>
</dbReference>
<keyword evidence="2" id="KW-1185">Reference proteome</keyword>
<name>A0A9D3NXV3_9TELE</name>
<accession>A0A9D3NXV3</accession>
<protein>
    <submittedName>
        <fullName evidence="1">Uncharacterized protein</fullName>
    </submittedName>
</protein>
<reference evidence="1 2" key="1">
    <citation type="submission" date="2021-06" db="EMBL/GenBank/DDBJ databases">
        <title>Chromosome-level genome assembly of the red-tail catfish (Hemibagrus wyckioides).</title>
        <authorList>
            <person name="Shao F."/>
        </authorList>
    </citation>
    <scope>NUCLEOTIDE SEQUENCE [LARGE SCALE GENOMIC DNA]</scope>
    <source>
        <strain evidence="1">EC202008001</strain>
        <tissue evidence="1">Blood</tissue>
    </source>
</reference>
<sequence length="94" mass="10183">MTSCSRVPVTPRAVFVSGAAAQSEGALHFSSIFTSLGCCARTGDKQTNRQTDKQARHHTLLKVLAVSLTFLSKPANFFQLEQLGDKALKKRFAG</sequence>
<dbReference type="AlphaFoldDB" id="A0A9D3NXV3"/>
<evidence type="ECO:0000313" key="1">
    <source>
        <dbReference type="EMBL" id="KAG7328877.1"/>
    </source>
</evidence>
<gene>
    <name evidence="1" type="ORF">KOW79_007051</name>
</gene>
<dbReference type="Proteomes" id="UP000824219">
    <property type="component" value="Linkage Group LG08"/>
</dbReference>
<evidence type="ECO:0000313" key="2">
    <source>
        <dbReference type="Proteomes" id="UP000824219"/>
    </source>
</evidence>
<comment type="caution">
    <text evidence="1">The sequence shown here is derived from an EMBL/GenBank/DDBJ whole genome shotgun (WGS) entry which is preliminary data.</text>
</comment>
<organism evidence="1 2">
    <name type="scientific">Hemibagrus wyckioides</name>
    <dbReference type="NCBI Taxonomy" id="337641"/>
    <lineage>
        <taxon>Eukaryota</taxon>
        <taxon>Metazoa</taxon>
        <taxon>Chordata</taxon>
        <taxon>Craniata</taxon>
        <taxon>Vertebrata</taxon>
        <taxon>Euteleostomi</taxon>
        <taxon>Actinopterygii</taxon>
        <taxon>Neopterygii</taxon>
        <taxon>Teleostei</taxon>
        <taxon>Ostariophysi</taxon>
        <taxon>Siluriformes</taxon>
        <taxon>Bagridae</taxon>
        <taxon>Hemibagrus</taxon>
    </lineage>
</organism>
<proteinExistence type="predicted"/>